<keyword evidence="3 5" id="KW-1133">Transmembrane helix</keyword>
<feature type="transmembrane region" description="Helical" evidence="5">
    <location>
        <begin position="396"/>
        <end position="414"/>
    </location>
</feature>
<dbReference type="OrthoDB" id="2535314at2"/>
<feature type="transmembrane region" description="Helical" evidence="5">
    <location>
        <begin position="134"/>
        <end position="151"/>
    </location>
</feature>
<evidence type="ECO:0000313" key="7">
    <source>
        <dbReference type="EMBL" id="MYL49352.1"/>
    </source>
</evidence>
<evidence type="ECO:0000259" key="6">
    <source>
        <dbReference type="Pfam" id="PF04932"/>
    </source>
</evidence>
<evidence type="ECO:0000256" key="4">
    <source>
        <dbReference type="ARBA" id="ARBA00023136"/>
    </source>
</evidence>
<feature type="transmembrane region" description="Helical" evidence="5">
    <location>
        <begin position="275"/>
        <end position="299"/>
    </location>
</feature>
<feature type="transmembrane region" description="Helical" evidence="5">
    <location>
        <begin position="163"/>
        <end position="182"/>
    </location>
</feature>
<organism evidence="7 8">
    <name type="scientific">Halobacillus litoralis</name>
    <dbReference type="NCBI Taxonomy" id="45668"/>
    <lineage>
        <taxon>Bacteria</taxon>
        <taxon>Bacillati</taxon>
        <taxon>Bacillota</taxon>
        <taxon>Bacilli</taxon>
        <taxon>Bacillales</taxon>
        <taxon>Bacillaceae</taxon>
        <taxon>Halobacillus</taxon>
    </lineage>
</organism>
<dbReference type="RefSeq" id="WP_160913707.1">
    <property type="nucleotide sequence ID" value="NZ_WMEZ01000002.1"/>
</dbReference>
<evidence type="ECO:0000256" key="2">
    <source>
        <dbReference type="ARBA" id="ARBA00022692"/>
    </source>
</evidence>
<feature type="transmembrane region" description="Helical" evidence="5">
    <location>
        <begin position="366"/>
        <end position="384"/>
    </location>
</feature>
<dbReference type="GO" id="GO:0016020">
    <property type="term" value="C:membrane"/>
    <property type="evidence" value="ECO:0007669"/>
    <property type="project" value="UniProtKB-SubCell"/>
</dbReference>
<comment type="caution">
    <text evidence="7">The sequence shown here is derived from an EMBL/GenBank/DDBJ whole genome shotgun (WGS) entry which is preliminary data.</text>
</comment>
<feature type="transmembrane region" description="Helical" evidence="5">
    <location>
        <begin position="15"/>
        <end position="35"/>
    </location>
</feature>
<feature type="transmembrane region" description="Helical" evidence="5">
    <location>
        <begin position="83"/>
        <end position="99"/>
    </location>
</feature>
<evidence type="ECO:0000256" key="3">
    <source>
        <dbReference type="ARBA" id="ARBA00022989"/>
    </source>
</evidence>
<feature type="transmembrane region" description="Helical" evidence="5">
    <location>
        <begin position="62"/>
        <end position="77"/>
    </location>
</feature>
<dbReference type="InterPro" id="IPR007016">
    <property type="entry name" value="O-antigen_ligase-rel_domated"/>
</dbReference>
<comment type="subcellular location">
    <subcellularLocation>
        <location evidence="1">Membrane</location>
        <topology evidence="1">Multi-pass membrane protein</topology>
    </subcellularLocation>
</comment>
<evidence type="ECO:0000256" key="1">
    <source>
        <dbReference type="ARBA" id="ARBA00004141"/>
    </source>
</evidence>
<feature type="transmembrane region" description="Helical" evidence="5">
    <location>
        <begin position="41"/>
        <end position="57"/>
    </location>
</feature>
<feature type="transmembrane region" description="Helical" evidence="5">
    <location>
        <begin position="420"/>
        <end position="437"/>
    </location>
</feature>
<feature type="domain" description="O-antigen ligase-related" evidence="6">
    <location>
        <begin position="230"/>
        <end position="378"/>
    </location>
</feature>
<evidence type="ECO:0000313" key="8">
    <source>
        <dbReference type="Proteomes" id="UP000447393"/>
    </source>
</evidence>
<name>A0A845E3G0_9BACI</name>
<sequence>MIIRNRKSELNKKNITRIINILFYTATIFLLGINALTGENIFLVIVACLLSIYILCFNYKKNIYLIFFLLPSLNVFISHENGFSYATIILLISFLKYIIYRFGEIEINNKFLIFFLLLVAYELLHMFNYSPSEATALVRWAILVLYAFILIADNKVSLNFRKLTLFFVFGIFNSGLLGLIGLFENDSEYYRFEGASGDPNGFGMSVLLAILFLINIQMKENQMKTNYIALIVIMYILGLMTLSRSFIIVSSIVFIIYFIYSLLSSRKIHRKVSMSIIGVSALITLPFFNEISNIIQSIYNRFALSNSMSELSGSRSLVVELYWEKFSEASLLQILFGEGLMGYLNNYNIRLQGTIVGPHNTYLEMIISWGILGSFLFVFFLWLVFRIGKVKFSGEVTFISLLPLFSFLFYLLSLQSLSKYITYFYLVLIIMNLYYSVKNKEHNHSQSKGFFT</sequence>
<dbReference type="AlphaFoldDB" id="A0A845E3G0"/>
<reference evidence="7 8" key="1">
    <citation type="submission" date="2019-11" db="EMBL/GenBank/DDBJ databases">
        <title>Genome sequences of 17 halophilic strains isolated from different environments.</title>
        <authorList>
            <person name="Furrow R.E."/>
        </authorList>
    </citation>
    <scope>NUCLEOTIDE SEQUENCE [LARGE SCALE GENOMIC DNA]</scope>
    <source>
        <strain evidence="7 8">22505_10_Sand</strain>
    </source>
</reference>
<dbReference type="Proteomes" id="UP000447393">
    <property type="component" value="Unassembled WGS sequence"/>
</dbReference>
<keyword evidence="2 5" id="KW-0812">Transmembrane</keyword>
<proteinExistence type="predicted"/>
<feature type="transmembrane region" description="Helical" evidence="5">
    <location>
        <begin position="202"/>
        <end position="218"/>
    </location>
</feature>
<accession>A0A845E3G0</accession>
<dbReference type="InterPro" id="IPR051533">
    <property type="entry name" value="WaaL-like"/>
</dbReference>
<dbReference type="Pfam" id="PF04932">
    <property type="entry name" value="Wzy_C"/>
    <property type="match status" value="1"/>
</dbReference>
<protein>
    <recommendedName>
        <fullName evidence="6">O-antigen ligase-related domain-containing protein</fullName>
    </recommendedName>
</protein>
<evidence type="ECO:0000256" key="5">
    <source>
        <dbReference type="SAM" id="Phobius"/>
    </source>
</evidence>
<dbReference type="PANTHER" id="PTHR37422:SF13">
    <property type="entry name" value="LIPOPOLYSACCHARIDE BIOSYNTHESIS PROTEIN PA4999-RELATED"/>
    <property type="match status" value="1"/>
</dbReference>
<feature type="transmembrane region" description="Helical" evidence="5">
    <location>
        <begin position="111"/>
        <end position="128"/>
    </location>
</feature>
<feature type="transmembrane region" description="Helical" evidence="5">
    <location>
        <begin position="246"/>
        <end position="263"/>
    </location>
</feature>
<dbReference type="EMBL" id="WMEZ01000002">
    <property type="protein sequence ID" value="MYL49352.1"/>
    <property type="molecule type" value="Genomic_DNA"/>
</dbReference>
<feature type="transmembrane region" description="Helical" evidence="5">
    <location>
        <begin position="225"/>
        <end position="240"/>
    </location>
</feature>
<gene>
    <name evidence="7" type="ORF">GLV98_07640</name>
</gene>
<dbReference type="PANTHER" id="PTHR37422">
    <property type="entry name" value="TEICHURONIC ACID BIOSYNTHESIS PROTEIN TUAE"/>
    <property type="match status" value="1"/>
</dbReference>
<keyword evidence="4 5" id="KW-0472">Membrane</keyword>